<accession>A0A1F5ZAA1</accession>
<reference evidence="1 2" key="1">
    <citation type="journal article" date="2016" name="Nat. Commun.">
        <title>Thousands of microbial genomes shed light on interconnected biogeochemical processes in an aquifer system.</title>
        <authorList>
            <person name="Anantharaman K."/>
            <person name="Brown C.T."/>
            <person name="Hug L.A."/>
            <person name="Sharon I."/>
            <person name="Castelle C.J."/>
            <person name="Probst A.J."/>
            <person name="Thomas B.C."/>
            <person name="Singh A."/>
            <person name="Wilkins M.J."/>
            <person name="Karaoz U."/>
            <person name="Brodie E.L."/>
            <person name="Williams K.H."/>
            <person name="Hubbard S.S."/>
            <person name="Banfield J.F."/>
        </authorList>
    </citation>
    <scope>NUCLEOTIDE SEQUENCE [LARGE SCALE GENOMIC DNA]</scope>
</reference>
<gene>
    <name evidence="1" type="ORF">A2154_01200</name>
</gene>
<protein>
    <submittedName>
        <fullName evidence="1">Uncharacterized protein</fullName>
    </submittedName>
</protein>
<dbReference type="AlphaFoldDB" id="A0A1F5ZAA1"/>
<evidence type="ECO:0000313" key="1">
    <source>
        <dbReference type="EMBL" id="OGG09386.1"/>
    </source>
</evidence>
<dbReference type="EMBL" id="MFJC01000022">
    <property type="protein sequence ID" value="OGG09386.1"/>
    <property type="molecule type" value="Genomic_DNA"/>
</dbReference>
<evidence type="ECO:0000313" key="2">
    <source>
        <dbReference type="Proteomes" id="UP000176854"/>
    </source>
</evidence>
<comment type="caution">
    <text evidence="1">The sequence shown here is derived from an EMBL/GenBank/DDBJ whole genome shotgun (WGS) entry which is preliminary data.</text>
</comment>
<proteinExistence type="predicted"/>
<name>A0A1F5ZAA1_9BACT</name>
<organism evidence="1 2">
    <name type="scientific">Candidatus Gottesmanbacteria bacterium RBG_16_43_7</name>
    <dbReference type="NCBI Taxonomy" id="1798373"/>
    <lineage>
        <taxon>Bacteria</taxon>
        <taxon>Candidatus Gottesmaniibacteriota</taxon>
    </lineage>
</organism>
<sequence>MIEQSKYSNYPLLDNLQHTRRHLELEQLDIKLLQAQSGSADPVVATKAQRQLMALWDLKPEQDTRNAKSVDIIMQLETFSPGELKIMFNNLVALQLTEGCNGSCPFCVFGTKSGVTAKYSYDSIFRLFHEKSLLMNENPFLLYWNSDPFDYRDEDKSFLDVYTLYRQFLPNHSQYISTAIPRGGEEDFIRFMTYLASDYITGRNTNRRIVPVRLSLSSQNIQRVESTVLTLTDRLIDSGLSQTDINDFYEKTLTTVGRFNFFLLPIGPNIKKADDIKNTYSIACRDGVIISPAACQAIMMTAATVYEPSGQTVVNLTPGQTISLVPTKVREEHYTKFTIGIKSLTQRTILRQTMLPSIQRYDGENYSLPDTYDDLILKLGREAASINRLISNVTRLSDLELSPPVSDEEKSRFLRVSIEVFRERQIRINSLLSAAEHFSSTEHLAQNARLQIEYYILLTQTHLSKMNFLANQAEQGQHIEVVGIMAVLLSAAGRNELEKLPAILHALSEIDSTDLIALDKTDRTAVKKFLDNLITKIQNTDITSA</sequence>
<dbReference type="Proteomes" id="UP000176854">
    <property type="component" value="Unassembled WGS sequence"/>
</dbReference>
<dbReference type="STRING" id="1798373.A2154_01200"/>